<reference evidence="10" key="1">
    <citation type="submission" date="2021-03" db="EMBL/GenBank/DDBJ databases">
        <authorList>
            <person name="Wang G."/>
        </authorList>
    </citation>
    <scope>NUCLEOTIDE SEQUENCE</scope>
    <source>
        <strain evidence="10">KCTC 12899</strain>
    </source>
</reference>
<dbReference type="PANTHER" id="PTHR43840:SF41">
    <property type="entry name" value="CATION-EFFLUX PUMP FIEF"/>
    <property type="match status" value="1"/>
</dbReference>
<feature type="transmembrane region" description="Helical" evidence="7">
    <location>
        <begin position="87"/>
        <end position="107"/>
    </location>
</feature>
<dbReference type="Pfam" id="PF16916">
    <property type="entry name" value="ZT_dimer"/>
    <property type="match status" value="1"/>
</dbReference>
<name>A0A8J7QRU6_9BACT</name>
<dbReference type="InterPro" id="IPR058533">
    <property type="entry name" value="Cation_efflux_TM"/>
</dbReference>
<evidence type="ECO:0000256" key="1">
    <source>
        <dbReference type="ARBA" id="ARBA00004141"/>
    </source>
</evidence>
<evidence type="ECO:0000256" key="3">
    <source>
        <dbReference type="ARBA" id="ARBA00022475"/>
    </source>
</evidence>
<proteinExistence type="predicted"/>
<dbReference type="GO" id="GO:0015086">
    <property type="term" value="F:cadmium ion transmembrane transporter activity"/>
    <property type="evidence" value="ECO:0007669"/>
    <property type="project" value="TreeGrafter"/>
</dbReference>
<evidence type="ECO:0000313" key="10">
    <source>
        <dbReference type="EMBL" id="MBO1323080.1"/>
    </source>
</evidence>
<dbReference type="InterPro" id="IPR027470">
    <property type="entry name" value="Cation_efflux_CTD"/>
</dbReference>
<feature type="transmembrane region" description="Helical" evidence="7">
    <location>
        <begin position="127"/>
        <end position="145"/>
    </location>
</feature>
<keyword evidence="6 7" id="KW-0472">Membrane</keyword>
<dbReference type="NCBIfam" id="TIGR01297">
    <property type="entry name" value="CDF"/>
    <property type="match status" value="1"/>
</dbReference>
<evidence type="ECO:0000256" key="5">
    <source>
        <dbReference type="ARBA" id="ARBA00022989"/>
    </source>
</evidence>
<dbReference type="InterPro" id="IPR027469">
    <property type="entry name" value="Cation_efflux_TMD_sf"/>
</dbReference>
<evidence type="ECO:0000256" key="7">
    <source>
        <dbReference type="SAM" id="Phobius"/>
    </source>
</evidence>
<keyword evidence="3" id="KW-1003">Cell membrane</keyword>
<dbReference type="Pfam" id="PF01545">
    <property type="entry name" value="Cation_efflux"/>
    <property type="match status" value="1"/>
</dbReference>
<accession>A0A8J7QRU6</accession>
<dbReference type="PANTHER" id="PTHR43840">
    <property type="entry name" value="MITOCHONDRIAL METAL TRANSPORTER 1-RELATED"/>
    <property type="match status" value="1"/>
</dbReference>
<evidence type="ECO:0000256" key="2">
    <source>
        <dbReference type="ARBA" id="ARBA00022448"/>
    </source>
</evidence>
<evidence type="ECO:0000313" key="11">
    <source>
        <dbReference type="Proteomes" id="UP000664417"/>
    </source>
</evidence>
<sequence length="318" mass="35012">MNPVSERSESLSVDQVSVLLRRATLASVTVASLLIVVKSAAWVNTGSVSVLSSLVDSLLDSLASFINFFAVRFALKPADHQHRFGHGKWEAVAAMGQALVIAASAAFLGYESVQRFVDPQPIQQGELGIAVMVFSIGITLVLVLYQRHVVKKTRSLAIDSDQLHYTGDILMNLAIIVSLICADFLQWTWADPLFGLLIAGYILNAARQILSGAMDMLLDRELPGEIRRDIFLRARGVEGVRGVHDLRTRRSGVHYLAQMHVELDPTLNLYDAHLIGEAVERTIQAVYPQMEILIHLDPEGYQEAQDGFDKALESGKIP</sequence>
<dbReference type="SUPFAM" id="SSF160240">
    <property type="entry name" value="Cation efflux protein cytoplasmic domain-like"/>
    <property type="match status" value="1"/>
</dbReference>
<dbReference type="Gene3D" id="3.30.70.1350">
    <property type="entry name" value="Cation efflux protein, cytoplasmic domain"/>
    <property type="match status" value="1"/>
</dbReference>
<evidence type="ECO:0000259" key="8">
    <source>
        <dbReference type="Pfam" id="PF01545"/>
    </source>
</evidence>
<protein>
    <submittedName>
        <fullName evidence="10">Cation diffusion facilitator family transporter</fullName>
    </submittedName>
</protein>
<dbReference type="InterPro" id="IPR002524">
    <property type="entry name" value="Cation_efflux"/>
</dbReference>
<comment type="subcellular location">
    <subcellularLocation>
        <location evidence="1">Membrane</location>
        <topology evidence="1">Multi-pass membrane protein</topology>
    </subcellularLocation>
</comment>
<evidence type="ECO:0000256" key="4">
    <source>
        <dbReference type="ARBA" id="ARBA00022692"/>
    </source>
</evidence>
<dbReference type="AlphaFoldDB" id="A0A8J7QRU6"/>
<feature type="domain" description="Cation efflux protein transmembrane" evidence="8">
    <location>
        <begin position="25"/>
        <end position="218"/>
    </location>
</feature>
<keyword evidence="2" id="KW-0813">Transport</keyword>
<dbReference type="InterPro" id="IPR036837">
    <property type="entry name" value="Cation_efflux_CTD_sf"/>
</dbReference>
<keyword evidence="11" id="KW-1185">Reference proteome</keyword>
<dbReference type="GO" id="GO:0006882">
    <property type="term" value="P:intracellular zinc ion homeostasis"/>
    <property type="evidence" value="ECO:0007669"/>
    <property type="project" value="TreeGrafter"/>
</dbReference>
<evidence type="ECO:0000256" key="6">
    <source>
        <dbReference type="ARBA" id="ARBA00023136"/>
    </source>
</evidence>
<dbReference type="SUPFAM" id="SSF161111">
    <property type="entry name" value="Cation efflux protein transmembrane domain-like"/>
    <property type="match status" value="1"/>
</dbReference>
<dbReference type="Proteomes" id="UP000664417">
    <property type="component" value="Unassembled WGS sequence"/>
</dbReference>
<keyword evidence="5 7" id="KW-1133">Transmembrane helix</keyword>
<organism evidence="10 11">
    <name type="scientific">Acanthopleuribacter pedis</name>
    <dbReference type="NCBI Taxonomy" id="442870"/>
    <lineage>
        <taxon>Bacteria</taxon>
        <taxon>Pseudomonadati</taxon>
        <taxon>Acidobacteriota</taxon>
        <taxon>Holophagae</taxon>
        <taxon>Acanthopleuribacterales</taxon>
        <taxon>Acanthopleuribacteraceae</taxon>
        <taxon>Acanthopleuribacter</taxon>
    </lineage>
</organism>
<dbReference type="EMBL" id="JAFREP010000049">
    <property type="protein sequence ID" value="MBO1323080.1"/>
    <property type="molecule type" value="Genomic_DNA"/>
</dbReference>
<dbReference type="Gene3D" id="1.20.1510.10">
    <property type="entry name" value="Cation efflux protein transmembrane domain"/>
    <property type="match status" value="1"/>
</dbReference>
<feature type="transmembrane region" description="Helical" evidence="7">
    <location>
        <begin position="165"/>
        <end position="187"/>
    </location>
</feature>
<gene>
    <name evidence="10" type="ORF">J3U88_31735</name>
</gene>
<evidence type="ECO:0000259" key="9">
    <source>
        <dbReference type="Pfam" id="PF16916"/>
    </source>
</evidence>
<dbReference type="GO" id="GO:0015093">
    <property type="term" value="F:ferrous iron transmembrane transporter activity"/>
    <property type="evidence" value="ECO:0007669"/>
    <property type="project" value="TreeGrafter"/>
</dbReference>
<comment type="caution">
    <text evidence="10">The sequence shown here is derived from an EMBL/GenBank/DDBJ whole genome shotgun (WGS) entry which is preliminary data.</text>
</comment>
<dbReference type="GO" id="GO:0015341">
    <property type="term" value="F:zinc efflux antiporter activity"/>
    <property type="evidence" value="ECO:0007669"/>
    <property type="project" value="TreeGrafter"/>
</dbReference>
<feature type="domain" description="Cation efflux protein cytoplasmic" evidence="9">
    <location>
        <begin position="222"/>
        <end position="299"/>
    </location>
</feature>
<dbReference type="RefSeq" id="WP_207863052.1">
    <property type="nucleotide sequence ID" value="NZ_JAFREP010000049.1"/>
</dbReference>
<keyword evidence="4 7" id="KW-0812">Transmembrane</keyword>
<dbReference type="GO" id="GO:0005886">
    <property type="term" value="C:plasma membrane"/>
    <property type="evidence" value="ECO:0007669"/>
    <property type="project" value="TreeGrafter"/>
</dbReference>
<dbReference type="FunFam" id="1.20.1510.10:FF:000001">
    <property type="entry name" value="Ferrous-iron efflux pump FieF"/>
    <property type="match status" value="1"/>
</dbReference>
<dbReference type="InterPro" id="IPR050291">
    <property type="entry name" value="CDF_Transporter"/>
</dbReference>